<dbReference type="RefSeq" id="WP_149840911.1">
    <property type="nucleotide sequence ID" value="NZ_VUOC01000004.1"/>
</dbReference>
<sequence length="123" mass="12488">MEKMTVRKLSILGVVLMTASAVTAAMLPSKKSAVVQTGSCRADGSGQAVTCTFDQDNSPTCDVSIKVGGGHQDAFAGDKTARNSASGLPDNRNDSTPIGQSTNGTTVSIKTVPVDHEGTGCTA</sequence>
<keyword evidence="4" id="KW-1185">Reference proteome</keyword>
<evidence type="ECO:0000256" key="1">
    <source>
        <dbReference type="SAM" id="MobiDB-lite"/>
    </source>
</evidence>
<feature type="chain" id="PRO_5022942388" evidence="2">
    <location>
        <begin position="25"/>
        <end position="123"/>
    </location>
</feature>
<reference evidence="3 4" key="1">
    <citation type="submission" date="2019-09" db="EMBL/GenBank/DDBJ databases">
        <title>Chitinophaga ginsengihumi sp. nov., isolated from soil of ginseng rhizosphere.</title>
        <authorList>
            <person name="Lee J."/>
        </authorList>
    </citation>
    <scope>NUCLEOTIDE SEQUENCE [LARGE SCALE GENOMIC DNA]</scope>
    <source>
        <strain evidence="3 4">BN140078</strain>
    </source>
</reference>
<dbReference type="EMBL" id="VUOC01000004">
    <property type="protein sequence ID" value="KAA2239734.1"/>
    <property type="molecule type" value="Genomic_DNA"/>
</dbReference>
<evidence type="ECO:0000313" key="3">
    <source>
        <dbReference type="EMBL" id="KAA2239734.1"/>
    </source>
</evidence>
<comment type="caution">
    <text evidence="3">The sequence shown here is derived from an EMBL/GenBank/DDBJ whole genome shotgun (WGS) entry which is preliminary data.</text>
</comment>
<keyword evidence="2" id="KW-0732">Signal</keyword>
<proteinExistence type="predicted"/>
<gene>
    <name evidence="3" type="ORF">F0L74_26440</name>
</gene>
<feature type="compositionally biased region" description="Polar residues" evidence="1">
    <location>
        <begin position="94"/>
        <end position="107"/>
    </location>
</feature>
<organism evidence="3 4">
    <name type="scientific">Chitinophaga agrisoli</name>
    <dbReference type="NCBI Taxonomy" id="2607653"/>
    <lineage>
        <taxon>Bacteria</taxon>
        <taxon>Pseudomonadati</taxon>
        <taxon>Bacteroidota</taxon>
        <taxon>Chitinophagia</taxon>
        <taxon>Chitinophagales</taxon>
        <taxon>Chitinophagaceae</taxon>
        <taxon>Chitinophaga</taxon>
    </lineage>
</organism>
<accession>A0A5B2VLJ9</accession>
<name>A0A5B2VLJ9_9BACT</name>
<feature type="region of interest" description="Disordered" evidence="1">
    <location>
        <begin position="74"/>
        <end position="107"/>
    </location>
</feature>
<dbReference type="AlphaFoldDB" id="A0A5B2VLJ9"/>
<dbReference type="Proteomes" id="UP000324611">
    <property type="component" value="Unassembled WGS sequence"/>
</dbReference>
<evidence type="ECO:0000313" key="4">
    <source>
        <dbReference type="Proteomes" id="UP000324611"/>
    </source>
</evidence>
<reference evidence="3 4" key="2">
    <citation type="submission" date="2019-09" db="EMBL/GenBank/DDBJ databases">
        <authorList>
            <person name="Jin C."/>
        </authorList>
    </citation>
    <scope>NUCLEOTIDE SEQUENCE [LARGE SCALE GENOMIC DNA]</scope>
    <source>
        <strain evidence="3 4">BN140078</strain>
    </source>
</reference>
<feature type="signal peptide" evidence="2">
    <location>
        <begin position="1"/>
        <end position="24"/>
    </location>
</feature>
<evidence type="ECO:0000256" key="2">
    <source>
        <dbReference type="SAM" id="SignalP"/>
    </source>
</evidence>
<protein>
    <submittedName>
        <fullName evidence="3">Uncharacterized protein</fullName>
    </submittedName>
</protein>